<evidence type="ECO:0000313" key="3">
    <source>
        <dbReference type="Proteomes" id="UP000257109"/>
    </source>
</evidence>
<reference evidence="2" key="1">
    <citation type="submission" date="2018-05" db="EMBL/GenBank/DDBJ databases">
        <title>Draft genome of Mucuna pruriens seed.</title>
        <authorList>
            <person name="Nnadi N.E."/>
            <person name="Vos R."/>
            <person name="Hasami M.H."/>
            <person name="Devisetty U.K."/>
            <person name="Aguiy J.C."/>
        </authorList>
    </citation>
    <scope>NUCLEOTIDE SEQUENCE [LARGE SCALE GENOMIC DNA]</scope>
    <source>
        <strain evidence="2">JCA_2017</strain>
    </source>
</reference>
<keyword evidence="1" id="KW-0812">Transmembrane</keyword>
<gene>
    <name evidence="2" type="ORF">CR513_20716</name>
</gene>
<accession>A0A371H1G5</accession>
<feature type="non-terminal residue" evidence="2">
    <location>
        <position position="1"/>
    </location>
</feature>
<keyword evidence="1" id="KW-0472">Membrane</keyword>
<name>A0A371H1G5_MUCPR</name>
<organism evidence="2 3">
    <name type="scientific">Mucuna pruriens</name>
    <name type="common">Velvet bean</name>
    <name type="synonym">Dolichos pruriens</name>
    <dbReference type="NCBI Taxonomy" id="157652"/>
    <lineage>
        <taxon>Eukaryota</taxon>
        <taxon>Viridiplantae</taxon>
        <taxon>Streptophyta</taxon>
        <taxon>Embryophyta</taxon>
        <taxon>Tracheophyta</taxon>
        <taxon>Spermatophyta</taxon>
        <taxon>Magnoliopsida</taxon>
        <taxon>eudicotyledons</taxon>
        <taxon>Gunneridae</taxon>
        <taxon>Pentapetalae</taxon>
        <taxon>rosids</taxon>
        <taxon>fabids</taxon>
        <taxon>Fabales</taxon>
        <taxon>Fabaceae</taxon>
        <taxon>Papilionoideae</taxon>
        <taxon>50 kb inversion clade</taxon>
        <taxon>NPAAA clade</taxon>
        <taxon>indigoferoid/millettioid clade</taxon>
        <taxon>Phaseoleae</taxon>
        <taxon>Mucuna</taxon>
    </lineage>
</organism>
<protein>
    <submittedName>
        <fullName evidence="2">Uncharacterized protein</fullName>
    </submittedName>
</protein>
<sequence length="182" mass="21339">MENILHSHCHILGQLCSIIIYRGNNVNIANSRLLEKLKLPTQAHPRAYKLQWLNSEEELATNKVLCDVVPMEATHILLGQSWPYDCKVTYNKDEASKGTLVSKEKNDKKESLNGKEMLITSKRVVRKVLLAKKDHYIYYQLICVFNCLHNFLTCLQVLKRYWRAFKKFFPRTSHEDYLQLRG</sequence>
<dbReference type="PANTHER" id="PTHR35046:SF9">
    <property type="entry name" value="RNA-DIRECTED DNA POLYMERASE"/>
    <property type="match status" value="1"/>
</dbReference>
<comment type="caution">
    <text evidence="2">The sequence shown here is derived from an EMBL/GenBank/DDBJ whole genome shotgun (WGS) entry which is preliminary data.</text>
</comment>
<proteinExistence type="predicted"/>
<keyword evidence="3" id="KW-1185">Reference proteome</keyword>
<dbReference type="EMBL" id="QJKJ01003849">
    <property type="protein sequence ID" value="RDX96615.1"/>
    <property type="molecule type" value="Genomic_DNA"/>
</dbReference>
<dbReference type="AlphaFoldDB" id="A0A371H1G5"/>
<keyword evidence="1" id="KW-1133">Transmembrane helix</keyword>
<evidence type="ECO:0000256" key="1">
    <source>
        <dbReference type="SAM" id="Phobius"/>
    </source>
</evidence>
<dbReference type="Proteomes" id="UP000257109">
    <property type="component" value="Unassembled WGS sequence"/>
</dbReference>
<feature type="transmembrane region" description="Helical" evidence="1">
    <location>
        <begin position="136"/>
        <end position="158"/>
    </location>
</feature>
<evidence type="ECO:0000313" key="2">
    <source>
        <dbReference type="EMBL" id="RDX96615.1"/>
    </source>
</evidence>
<dbReference type="PANTHER" id="PTHR35046">
    <property type="entry name" value="ZINC KNUCKLE (CCHC-TYPE) FAMILY PROTEIN"/>
    <property type="match status" value="1"/>
</dbReference>
<dbReference type="OrthoDB" id="1747743at2759"/>